<dbReference type="OrthoDB" id="7788412at2759"/>
<dbReference type="AlphaFoldDB" id="A0A9N9WZZ9"/>
<reference evidence="7" key="2">
    <citation type="submission" date="2022-10" db="EMBL/GenBank/DDBJ databases">
        <authorList>
            <consortium name="ENA_rothamsted_submissions"/>
            <consortium name="culmorum"/>
            <person name="King R."/>
        </authorList>
    </citation>
    <scope>NUCLEOTIDE SEQUENCE</scope>
</reference>
<dbReference type="SUPFAM" id="SSF53448">
    <property type="entry name" value="Nucleotide-diphospho-sugar transferases"/>
    <property type="match status" value="1"/>
</dbReference>
<feature type="region of interest" description="Disordered" evidence="3">
    <location>
        <begin position="524"/>
        <end position="571"/>
    </location>
</feature>
<evidence type="ECO:0000256" key="1">
    <source>
        <dbReference type="ARBA" id="ARBA00022679"/>
    </source>
</evidence>
<organism evidence="7 8">
    <name type="scientific">Chironomus riparius</name>
    <dbReference type="NCBI Taxonomy" id="315576"/>
    <lineage>
        <taxon>Eukaryota</taxon>
        <taxon>Metazoa</taxon>
        <taxon>Ecdysozoa</taxon>
        <taxon>Arthropoda</taxon>
        <taxon>Hexapoda</taxon>
        <taxon>Insecta</taxon>
        <taxon>Pterygota</taxon>
        <taxon>Neoptera</taxon>
        <taxon>Endopterygota</taxon>
        <taxon>Diptera</taxon>
        <taxon>Nematocera</taxon>
        <taxon>Chironomoidea</taxon>
        <taxon>Chironomidae</taxon>
        <taxon>Chironominae</taxon>
        <taxon>Chironomus</taxon>
    </lineage>
</organism>
<feature type="domain" description="Glycosyltransferase 2-like" evidence="5">
    <location>
        <begin position="212"/>
        <end position="330"/>
    </location>
</feature>
<dbReference type="Gene3D" id="3.90.550.10">
    <property type="entry name" value="Spore Coat Polysaccharide Biosynthesis Protein SpsA, Chain A"/>
    <property type="match status" value="1"/>
</dbReference>
<dbReference type="PANTHER" id="PTHR11675">
    <property type="entry name" value="N-ACETYLGALACTOSAMINYLTRANSFERASE"/>
    <property type="match status" value="1"/>
</dbReference>
<evidence type="ECO:0000259" key="5">
    <source>
        <dbReference type="Pfam" id="PF00535"/>
    </source>
</evidence>
<dbReference type="InterPro" id="IPR027791">
    <property type="entry name" value="Galactosyl_T_C"/>
</dbReference>
<keyword evidence="2" id="KW-1015">Disulfide bond</keyword>
<dbReference type="GO" id="GO:0005794">
    <property type="term" value="C:Golgi apparatus"/>
    <property type="evidence" value="ECO:0007669"/>
    <property type="project" value="TreeGrafter"/>
</dbReference>
<feature type="compositionally biased region" description="Basic and acidic residues" evidence="3">
    <location>
        <begin position="526"/>
        <end position="535"/>
    </location>
</feature>
<proteinExistence type="predicted"/>
<evidence type="ECO:0000256" key="4">
    <source>
        <dbReference type="SAM" id="Phobius"/>
    </source>
</evidence>
<feature type="compositionally biased region" description="Acidic residues" evidence="3">
    <location>
        <begin position="536"/>
        <end position="558"/>
    </location>
</feature>
<dbReference type="EMBL" id="OU895880">
    <property type="protein sequence ID" value="CAG9810498.1"/>
    <property type="molecule type" value="Genomic_DNA"/>
</dbReference>
<evidence type="ECO:0000313" key="7">
    <source>
        <dbReference type="EMBL" id="CAG9810498.1"/>
    </source>
</evidence>
<keyword evidence="4" id="KW-1133">Transmembrane helix</keyword>
<evidence type="ECO:0008006" key="9">
    <source>
        <dbReference type="Google" id="ProtNLM"/>
    </source>
</evidence>
<evidence type="ECO:0000313" key="8">
    <source>
        <dbReference type="Proteomes" id="UP001153620"/>
    </source>
</evidence>
<reference evidence="7" key="1">
    <citation type="submission" date="2022-01" db="EMBL/GenBank/DDBJ databases">
        <authorList>
            <person name="King R."/>
        </authorList>
    </citation>
    <scope>NUCLEOTIDE SEQUENCE</scope>
</reference>
<evidence type="ECO:0000256" key="3">
    <source>
        <dbReference type="SAM" id="MobiDB-lite"/>
    </source>
</evidence>
<dbReference type="InterPro" id="IPR029044">
    <property type="entry name" value="Nucleotide-diphossugar_trans"/>
</dbReference>
<keyword evidence="8" id="KW-1185">Reference proteome</keyword>
<sequence>MFPSKKHPPMSGFRFRSVAKITVVMGLIFVMFLAVKNTFKEQELQQENFFLKDKLQDFIQGGFDKLKVIQDGIYNADGWNNFNGNNETENAQPDPEDFEMMNENGIAEANAEVQDEQPQIDEPEYVLDDGITDEAQRYITELNLTNPGHLGAPVILPLNVSKEIQQKIDDGYKTYGFNAFVSSLVSLNREIPDKRSEYCKTKVYRTDLPKASVVIPIHDDDWSLLLRTIHSIIRYSNMSLIEEILISDDYSTREHLKQQLDDYVKKLPKVRIIRSERRLGIVANRVLGARNAVGPVIIFVDSHVECTPGWLEPILDQLRDNPKLVIWSKISGLGEKDLRLSVDDGVGGIGAFDWAMNFKWIDVKWYEGDHPTEKYAPKASPTFMGPTYALWKDFFEEIGYFDVDMDIWGGEDVELGFRAWMCGGRVEMIPCSMICHMFRAHTYTTHSKDKGGYRWNTDRIAEVWLQDYIKYYYRLVGDTKDRKFGDISERMEIRNKCQSFQWYLDNVYPMYEVPIEIRDTTTSTTKKADTIVDTKENDEEEDEIDTKVEDEDNEAEDDAKDKDTKSNDELKKEVEKIKKEVEDKLQKIKSKN</sequence>
<dbReference type="InterPro" id="IPR001173">
    <property type="entry name" value="Glyco_trans_2-like"/>
</dbReference>
<accession>A0A9N9WZZ9</accession>
<dbReference type="Pfam" id="PF02709">
    <property type="entry name" value="Glyco_transf_7C"/>
    <property type="match status" value="1"/>
</dbReference>
<gene>
    <name evidence="7" type="ORF">CHIRRI_LOCUS13311</name>
</gene>
<dbReference type="PANTHER" id="PTHR11675:SF43">
    <property type="entry name" value="POLYPEPTIDE N-ACETYLGALACTOSAMINYLTRANSFERASE 1"/>
    <property type="match status" value="1"/>
</dbReference>
<feature type="compositionally biased region" description="Basic and acidic residues" evidence="3">
    <location>
        <begin position="559"/>
        <end position="571"/>
    </location>
</feature>
<keyword evidence="1" id="KW-0808">Transferase</keyword>
<name>A0A9N9WZZ9_9DIPT</name>
<dbReference type="Proteomes" id="UP001153620">
    <property type="component" value="Chromosome 4"/>
</dbReference>
<feature type="transmembrane region" description="Helical" evidence="4">
    <location>
        <begin position="21"/>
        <end position="39"/>
    </location>
</feature>
<dbReference type="GO" id="GO:0006493">
    <property type="term" value="P:protein O-linked glycosylation"/>
    <property type="evidence" value="ECO:0007669"/>
    <property type="project" value="TreeGrafter"/>
</dbReference>
<dbReference type="GO" id="GO:0004653">
    <property type="term" value="F:polypeptide N-acetylgalactosaminyltransferase activity"/>
    <property type="evidence" value="ECO:0007669"/>
    <property type="project" value="TreeGrafter"/>
</dbReference>
<protein>
    <recommendedName>
        <fullName evidence="9">Glycosyltransferase 2-like domain-containing protein</fullName>
    </recommendedName>
</protein>
<keyword evidence="4" id="KW-0812">Transmembrane</keyword>
<dbReference type="Pfam" id="PF00535">
    <property type="entry name" value="Glycos_transf_2"/>
    <property type="match status" value="1"/>
</dbReference>
<feature type="domain" description="Galactosyltransferase C-terminal" evidence="6">
    <location>
        <begin position="379"/>
        <end position="434"/>
    </location>
</feature>
<evidence type="ECO:0000256" key="2">
    <source>
        <dbReference type="ARBA" id="ARBA00023157"/>
    </source>
</evidence>
<keyword evidence="4" id="KW-0472">Membrane</keyword>
<evidence type="ECO:0000259" key="6">
    <source>
        <dbReference type="Pfam" id="PF02709"/>
    </source>
</evidence>